<evidence type="ECO:0000313" key="2">
    <source>
        <dbReference type="Proteomes" id="UP000807469"/>
    </source>
</evidence>
<dbReference type="InterPro" id="IPR011333">
    <property type="entry name" value="SKP1/BTB/POZ_sf"/>
</dbReference>
<dbReference type="OrthoDB" id="3249359at2759"/>
<dbReference type="Gene3D" id="3.30.710.10">
    <property type="entry name" value="Potassium Channel Kv1.1, Chain A"/>
    <property type="match status" value="1"/>
</dbReference>
<name>A0A9P5ZE89_9AGAR</name>
<dbReference type="EMBL" id="MU155132">
    <property type="protein sequence ID" value="KAF9486079.1"/>
    <property type="molecule type" value="Genomic_DNA"/>
</dbReference>
<proteinExistence type="predicted"/>
<evidence type="ECO:0000313" key="1">
    <source>
        <dbReference type="EMBL" id="KAF9486079.1"/>
    </source>
</evidence>
<reference evidence="1" key="1">
    <citation type="submission" date="2020-11" db="EMBL/GenBank/DDBJ databases">
        <authorList>
            <consortium name="DOE Joint Genome Institute"/>
            <person name="Ahrendt S."/>
            <person name="Riley R."/>
            <person name="Andreopoulos W."/>
            <person name="Labutti K."/>
            <person name="Pangilinan J."/>
            <person name="Ruiz-Duenas F.J."/>
            <person name="Barrasa J.M."/>
            <person name="Sanchez-Garcia M."/>
            <person name="Camarero S."/>
            <person name="Miyauchi S."/>
            <person name="Serrano A."/>
            <person name="Linde D."/>
            <person name="Babiker R."/>
            <person name="Drula E."/>
            <person name="Ayuso-Fernandez I."/>
            <person name="Pacheco R."/>
            <person name="Padilla G."/>
            <person name="Ferreira P."/>
            <person name="Barriuso J."/>
            <person name="Kellner H."/>
            <person name="Castanera R."/>
            <person name="Alfaro M."/>
            <person name="Ramirez L."/>
            <person name="Pisabarro A.G."/>
            <person name="Kuo A."/>
            <person name="Tritt A."/>
            <person name="Lipzen A."/>
            <person name="He G."/>
            <person name="Yan M."/>
            <person name="Ng V."/>
            <person name="Cullen D."/>
            <person name="Martin F."/>
            <person name="Rosso M.-N."/>
            <person name="Henrissat B."/>
            <person name="Hibbett D."/>
            <person name="Martinez A.T."/>
            <person name="Grigoriev I.V."/>
        </authorList>
    </citation>
    <scope>NUCLEOTIDE SEQUENCE</scope>
    <source>
        <strain evidence="1">CIRM-BRFM 674</strain>
    </source>
</reference>
<dbReference type="AlphaFoldDB" id="A0A9P5ZE89"/>
<gene>
    <name evidence="1" type="ORF">BDN70DRAFT_870594</name>
</gene>
<organism evidence="1 2">
    <name type="scientific">Pholiota conissans</name>
    <dbReference type="NCBI Taxonomy" id="109636"/>
    <lineage>
        <taxon>Eukaryota</taxon>
        <taxon>Fungi</taxon>
        <taxon>Dikarya</taxon>
        <taxon>Basidiomycota</taxon>
        <taxon>Agaricomycotina</taxon>
        <taxon>Agaricomycetes</taxon>
        <taxon>Agaricomycetidae</taxon>
        <taxon>Agaricales</taxon>
        <taxon>Agaricineae</taxon>
        <taxon>Strophariaceae</taxon>
        <taxon>Pholiota</taxon>
    </lineage>
</organism>
<protein>
    <recommendedName>
        <fullName evidence="3">BTB domain-containing protein</fullName>
    </recommendedName>
</protein>
<sequence>MEEVIERRHPIYWFDDGSLILDVATYRFKVHHTLVSRHSRYFSALDAKNVAQGTLNNGSSEATNDGPSGVQITFGSERKILAEDVEALLRHLYHDEPLSKDSTFAHVASLLRVSSPQQLDYPAIHKSAADIFESMFPTDPAAFTHDHSLYDALPLATEFNLRAARKAILYSLVTTTEFDVSDSNADTQNPEAASSLLAAADKTRTLSPADSEICTTLMTRLIENFTPTLFTAPAASHMKCTDAFAGDTWMTLVIQPALENDGVYKPLETLQRIKEIDWEAHGLCPSCVAEKIEEWTQEQRTIWDLIDSWLENK</sequence>
<accession>A0A9P5ZE89</accession>
<comment type="caution">
    <text evidence="1">The sequence shown here is derived from an EMBL/GenBank/DDBJ whole genome shotgun (WGS) entry which is preliminary data.</text>
</comment>
<keyword evidence="2" id="KW-1185">Reference proteome</keyword>
<evidence type="ECO:0008006" key="3">
    <source>
        <dbReference type="Google" id="ProtNLM"/>
    </source>
</evidence>
<dbReference type="Proteomes" id="UP000807469">
    <property type="component" value="Unassembled WGS sequence"/>
</dbReference>